<evidence type="ECO:0000256" key="1">
    <source>
        <dbReference type="SAM" id="MobiDB-lite"/>
    </source>
</evidence>
<feature type="compositionally biased region" description="Basic residues" evidence="1">
    <location>
        <begin position="38"/>
        <end position="47"/>
    </location>
</feature>
<evidence type="ECO:0000313" key="3">
    <source>
        <dbReference type="EMBL" id="CAE0765544.1"/>
    </source>
</evidence>
<protein>
    <recommendedName>
        <fullName evidence="4">Secreted protein</fullName>
    </recommendedName>
</protein>
<name>A0A7S4BGW8_CHRCT</name>
<dbReference type="AlphaFoldDB" id="A0A7S4BGW8"/>
<dbReference type="EMBL" id="HBIZ01028570">
    <property type="protein sequence ID" value="CAE0765544.1"/>
    <property type="molecule type" value="Transcribed_RNA"/>
</dbReference>
<sequence length="101" mass="11244">MPPPPPTLISVPALISTLVCAVMHLRQTRDVYAGRGIRDRKRQRKRQLNPFSGRGANSAAGSGRERVELHPDSSNSGNGDQAKWLVHRKAHTLRGQQLRMQ</sequence>
<keyword evidence="2" id="KW-0732">Signal</keyword>
<evidence type="ECO:0008006" key="4">
    <source>
        <dbReference type="Google" id="ProtNLM"/>
    </source>
</evidence>
<organism evidence="3">
    <name type="scientific">Chrysotila carterae</name>
    <name type="common">Marine alga</name>
    <name type="synonym">Syracosphaera carterae</name>
    <dbReference type="NCBI Taxonomy" id="13221"/>
    <lineage>
        <taxon>Eukaryota</taxon>
        <taxon>Haptista</taxon>
        <taxon>Haptophyta</taxon>
        <taxon>Prymnesiophyceae</taxon>
        <taxon>Isochrysidales</taxon>
        <taxon>Isochrysidaceae</taxon>
        <taxon>Chrysotila</taxon>
    </lineage>
</organism>
<feature type="signal peptide" evidence="2">
    <location>
        <begin position="1"/>
        <end position="21"/>
    </location>
</feature>
<proteinExistence type="predicted"/>
<feature type="chain" id="PRO_5031243730" description="Secreted protein" evidence="2">
    <location>
        <begin position="22"/>
        <end position="101"/>
    </location>
</feature>
<accession>A0A7S4BGW8</accession>
<reference evidence="3" key="1">
    <citation type="submission" date="2021-01" db="EMBL/GenBank/DDBJ databases">
        <authorList>
            <person name="Corre E."/>
            <person name="Pelletier E."/>
            <person name="Niang G."/>
            <person name="Scheremetjew M."/>
            <person name="Finn R."/>
            <person name="Kale V."/>
            <person name="Holt S."/>
            <person name="Cochrane G."/>
            <person name="Meng A."/>
            <person name="Brown T."/>
            <person name="Cohen L."/>
        </authorList>
    </citation>
    <scope>NUCLEOTIDE SEQUENCE</scope>
    <source>
        <strain evidence="3">CCMP645</strain>
    </source>
</reference>
<evidence type="ECO:0000256" key="2">
    <source>
        <dbReference type="SAM" id="SignalP"/>
    </source>
</evidence>
<gene>
    <name evidence="3" type="ORF">PCAR00345_LOCUS18156</name>
</gene>
<feature type="compositionally biased region" description="Low complexity" evidence="1">
    <location>
        <begin position="52"/>
        <end position="62"/>
    </location>
</feature>
<feature type="region of interest" description="Disordered" evidence="1">
    <location>
        <begin position="35"/>
        <end position="101"/>
    </location>
</feature>